<dbReference type="InterPro" id="IPR024607">
    <property type="entry name" value="Sulfatase_CS"/>
</dbReference>
<dbReference type="SUPFAM" id="SSF53649">
    <property type="entry name" value="Alkaline phosphatase-like"/>
    <property type="match status" value="1"/>
</dbReference>
<dbReference type="EMBL" id="JAHVHU010000012">
    <property type="protein sequence ID" value="MBY5959123.1"/>
    <property type="molecule type" value="Genomic_DNA"/>
</dbReference>
<comment type="cofactor">
    <cofactor evidence="1">
        <name>Ca(2+)</name>
        <dbReference type="ChEBI" id="CHEBI:29108"/>
    </cofactor>
</comment>
<reference evidence="9" key="1">
    <citation type="submission" date="2021-06" db="EMBL/GenBank/DDBJ databases">
        <title>44 bacteria genomes isolated from Dapeng, Shenzhen.</title>
        <authorList>
            <person name="Zheng W."/>
            <person name="Yu S."/>
            <person name="Huang Y."/>
        </authorList>
    </citation>
    <scope>NUCLEOTIDE SEQUENCE</scope>
    <source>
        <strain evidence="9">DP5N28-2</strain>
    </source>
</reference>
<dbReference type="RefSeq" id="WP_222580662.1">
    <property type="nucleotide sequence ID" value="NZ_JAHVHU010000012.1"/>
</dbReference>
<dbReference type="CDD" id="cd16026">
    <property type="entry name" value="GALNS_like"/>
    <property type="match status" value="1"/>
</dbReference>
<dbReference type="FunFam" id="3.40.720.10:FF:000023">
    <property type="entry name" value="Arylsulfatase A"/>
    <property type="match status" value="1"/>
</dbReference>
<evidence type="ECO:0000256" key="1">
    <source>
        <dbReference type="ARBA" id="ARBA00001913"/>
    </source>
</evidence>
<accession>A0A953HQQ7</accession>
<dbReference type="Pfam" id="PF00884">
    <property type="entry name" value="Sulfatase"/>
    <property type="match status" value="1"/>
</dbReference>
<keyword evidence="3" id="KW-0479">Metal-binding</keyword>
<dbReference type="InterPro" id="IPR050738">
    <property type="entry name" value="Sulfatase"/>
</dbReference>
<dbReference type="PANTHER" id="PTHR42693">
    <property type="entry name" value="ARYLSULFATASE FAMILY MEMBER"/>
    <property type="match status" value="1"/>
</dbReference>
<protein>
    <submittedName>
        <fullName evidence="9">Sulfatase</fullName>
    </submittedName>
</protein>
<keyword evidence="5" id="KW-0378">Hydrolase</keyword>
<keyword evidence="7" id="KW-0325">Glycoprotein</keyword>
<dbReference type="PANTHER" id="PTHR42693:SF53">
    <property type="entry name" value="ENDO-4-O-SULFATASE"/>
    <property type="match status" value="1"/>
</dbReference>
<evidence type="ECO:0000256" key="4">
    <source>
        <dbReference type="ARBA" id="ARBA00022729"/>
    </source>
</evidence>
<dbReference type="Gene3D" id="3.40.720.10">
    <property type="entry name" value="Alkaline Phosphatase, subunit A"/>
    <property type="match status" value="1"/>
</dbReference>
<evidence type="ECO:0000256" key="3">
    <source>
        <dbReference type="ARBA" id="ARBA00022723"/>
    </source>
</evidence>
<organism evidence="9 10">
    <name type="scientific">Membranihabitans marinus</name>
    <dbReference type="NCBI Taxonomy" id="1227546"/>
    <lineage>
        <taxon>Bacteria</taxon>
        <taxon>Pseudomonadati</taxon>
        <taxon>Bacteroidota</taxon>
        <taxon>Saprospiria</taxon>
        <taxon>Saprospirales</taxon>
        <taxon>Saprospiraceae</taxon>
        <taxon>Membranihabitans</taxon>
    </lineage>
</organism>
<dbReference type="Pfam" id="PF14707">
    <property type="entry name" value="Sulfatase_C"/>
    <property type="match status" value="1"/>
</dbReference>
<proteinExistence type="inferred from homology"/>
<dbReference type="InterPro" id="IPR000917">
    <property type="entry name" value="Sulfatase_N"/>
</dbReference>
<comment type="similarity">
    <text evidence="2">Belongs to the sulfatase family.</text>
</comment>
<keyword evidence="10" id="KW-1185">Reference proteome</keyword>
<name>A0A953HQQ7_9BACT</name>
<sequence length="432" mass="48986">MPNIIVILTDDMGYSDLGVYEAPRIRTPHLDRLAEEGMRFTSFYAENFCSPSRAALLTGSYAYRVGVSTVFWPDSKTGLSSDEITIAEILKDKGYATGIIGKWHLGHEKPFLPTSQGFDYYFGIPFSNDMGLNVRAGKGPYKATPIMRNEEVIERGPDQALLTKRYTEEAVQFITENRDNPFFLYLPHSMPHAPIAASEQFRGKSDFGLYGDVIEELDWSTGQIMTTLEELGLKENTLVVFLSDNGPWLQKGAHGGLSIPFYEGKGTTWEGGHRVPAIFHWPAKIPGNTVNHELATIMDLFPTVAQIVGAPVPEDRVIDGKNILPLLEEQTVKSPYDVYFYYRLKKLQGIRVGNWKLLLAGNRRDYNNVNYDYSKDNFNYHVEEALYDLSVSPNEQRNVVKDYPEVVKDLKQRIKEHKREMKQNSRPLGSVN</sequence>
<dbReference type="GO" id="GO:0046872">
    <property type="term" value="F:metal ion binding"/>
    <property type="evidence" value="ECO:0007669"/>
    <property type="project" value="UniProtKB-KW"/>
</dbReference>
<dbReference type="InterPro" id="IPR017850">
    <property type="entry name" value="Alkaline_phosphatase_core_sf"/>
</dbReference>
<evidence type="ECO:0000313" key="9">
    <source>
        <dbReference type="EMBL" id="MBY5959123.1"/>
    </source>
</evidence>
<gene>
    <name evidence="9" type="ORF">KUV50_13305</name>
</gene>
<dbReference type="AlphaFoldDB" id="A0A953HQQ7"/>
<dbReference type="GO" id="GO:0004065">
    <property type="term" value="F:arylsulfatase activity"/>
    <property type="evidence" value="ECO:0007669"/>
    <property type="project" value="TreeGrafter"/>
</dbReference>
<feature type="domain" description="Sulfatase N-terminal" evidence="8">
    <location>
        <begin position="2"/>
        <end position="309"/>
    </location>
</feature>
<dbReference type="Gene3D" id="3.30.1120.10">
    <property type="match status" value="1"/>
</dbReference>
<dbReference type="Proteomes" id="UP000753961">
    <property type="component" value="Unassembled WGS sequence"/>
</dbReference>
<dbReference type="PROSITE" id="PS00149">
    <property type="entry name" value="SULFATASE_2"/>
    <property type="match status" value="1"/>
</dbReference>
<keyword evidence="4" id="KW-0732">Signal</keyword>
<evidence type="ECO:0000313" key="10">
    <source>
        <dbReference type="Proteomes" id="UP000753961"/>
    </source>
</evidence>
<evidence type="ECO:0000256" key="6">
    <source>
        <dbReference type="ARBA" id="ARBA00022837"/>
    </source>
</evidence>
<evidence type="ECO:0000256" key="5">
    <source>
        <dbReference type="ARBA" id="ARBA00022801"/>
    </source>
</evidence>
<evidence type="ECO:0000259" key="8">
    <source>
        <dbReference type="Pfam" id="PF00884"/>
    </source>
</evidence>
<comment type="caution">
    <text evidence="9">The sequence shown here is derived from an EMBL/GenBank/DDBJ whole genome shotgun (WGS) entry which is preliminary data.</text>
</comment>
<evidence type="ECO:0000256" key="2">
    <source>
        <dbReference type="ARBA" id="ARBA00008779"/>
    </source>
</evidence>
<evidence type="ECO:0000256" key="7">
    <source>
        <dbReference type="ARBA" id="ARBA00023180"/>
    </source>
</evidence>
<keyword evidence="6" id="KW-0106">Calcium</keyword>